<dbReference type="Proteomes" id="UP000324222">
    <property type="component" value="Unassembled WGS sequence"/>
</dbReference>
<evidence type="ECO:0000313" key="3">
    <source>
        <dbReference type="Proteomes" id="UP000324222"/>
    </source>
</evidence>
<comment type="caution">
    <text evidence="2">The sequence shown here is derived from an EMBL/GenBank/DDBJ whole genome shotgun (WGS) entry which is preliminary data.</text>
</comment>
<gene>
    <name evidence="2" type="ORF">E2C01_045849</name>
</gene>
<protein>
    <submittedName>
        <fullName evidence="2">Uncharacterized protein</fullName>
    </submittedName>
</protein>
<dbReference type="AlphaFoldDB" id="A0A5B7FWV9"/>
<proteinExistence type="predicted"/>
<organism evidence="2 3">
    <name type="scientific">Portunus trituberculatus</name>
    <name type="common">Swimming crab</name>
    <name type="synonym">Neptunus trituberculatus</name>
    <dbReference type="NCBI Taxonomy" id="210409"/>
    <lineage>
        <taxon>Eukaryota</taxon>
        <taxon>Metazoa</taxon>
        <taxon>Ecdysozoa</taxon>
        <taxon>Arthropoda</taxon>
        <taxon>Crustacea</taxon>
        <taxon>Multicrustacea</taxon>
        <taxon>Malacostraca</taxon>
        <taxon>Eumalacostraca</taxon>
        <taxon>Eucarida</taxon>
        <taxon>Decapoda</taxon>
        <taxon>Pleocyemata</taxon>
        <taxon>Brachyura</taxon>
        <taxon>Eubrachyura</taxon>
        <taxon>Portunoidea</taxon>
        <taxon>Portunidae</taxon>
        <taxon>Portuninae</taxon>
        <taxon>Portunus</taxon>
    </lineage>
</organism>
<evidence type="ECO:0000256" key="1">
    <source>
        <dbReference type="SAM" id="MobiDB-lite"/>
    </source>
</evidence>
<accession>A0A5B7FWV9</accession>
<evidence type="ECO:0000313" key="2">
    <source>
        <dbReference type="EMBL" id="MPC51991.1"/>
    </source>
</evidence>
<dbReference type="EMBL" id="VSRR010010556">
    <property type="protein sequence ID" value="MPC51991.1"/>
    <property type="molecule type" value="Genomic_DNA"/>
</dbReference>
<feature type="region of interest" description="Disordered" evidence="1">
    <location>
        <begin position="1"/>
        <end position="27"/>
    </location>
</feature>
<name>A0A5B7FWV9_PORTR</name>
<keyword evidence="3" id="KW-1185">Reference proteome</keyword>
<sequence length="84" mass="9155">MRNTTSPHAALTRAFNEPTSRGPTALMGRPGHVCCEAGPNVVTPWRRDLGAAGWGSGTLGQPVTRCQLPWRTKQHIVMRCVMNT</sequence>
<reference evidence="2 3" key="1">
    <citation type="submission" date="2019-05" db="EMBL/GenBank/DDBJ databases">
        <title>Another draft genome of Portunus trituberculatus and its Hox gene families provides insights of decapod evolution.</title>
        <authorList>
            <person name="Jeong J.-H."/>
            <person name="Song I."/>
            <person name="Kim S."/>
            <person name="Choi T."/>
            <person name="Kim D."/>
            <person name="Ryu S."/>
            <person name="Kim W."/>
        </authorList>
    </citation>
    <scope>NUCLEOTIDE SEQUENCE [LARGE SCALE GENOMIC DNA]</scope>
    <source>
        <tissue evidence="2">Muscle</tissue>
    </source>
</reference>